<dbReference type="InterPro" id="IPR021529">
    <property type="entry name" value="DUF2798"/>
</dbReference>
<evidence type="ECO:0000256" key="2">
    <source>
        <dbReference type="SAM" id="Phobius"/>
    </source>
</evidence>
<keyword evidence="2" id="KW-0472">Membrane</keyword>
<keyword evidence="2" id="KW-1133">Transmembrane helix</keyword>
<accession>A0AAW4XSP6</accession>
<evidence type="ECO:0000256" key="1">
    <source>
        <dbReference type="SAM" id="MobiDB-lite"/>
    </source>
</evidence>
<sequence>MSHAIKQRLLSSFIMSLLLSGLMSAWVTWLNIGLVGDFVSRWLHAYLLAWPAAFTIVVLLAPAVQSLSLRMLGGSPGAPRAARAGIPAAEAQASNPL</sequence>
<organism evidence="3 4">
    <name type="scientific">Comamonas koreensis</name>
    <dbReference type="NCBI Taxonomy" id="160825"/>
    <lineage>
        <taxon>Bacteria</taxon>
        <taxon>Pseudomonadati</taxon>
        <taxon>Pseudomonadota</taxon>
        <taxon>Betaproteobacteria</taxon>
        <taxon>Burkholderiales</taxon>
        <taxon>Comamonadaceae</taxon>
        <taxon>Comamonas</taxon>
    </lineage>
</organism>
<protein>
    <submittedName>
        <fullName evidence="3">DUF2798 domain-containing protein</fullName>
    </submittedName>
</protein>
<dbReference type="AlphaFoldDB" id="A0AAW4XSP6"/>
<dbReference type="EMBL" id="JAJNCT010000005">
    <property type="protein sequence ID" value="MCD2164585.1"/>
    <property type="molecule type" value="Genomic_DNA"/>
</dbReference>
<keyword evidence="2" id="KW-0812">Transmembrane</keyword>
<feature type="transmembrane region" description="Helical" evidence="2">
    <location>
        <begin position="12"/>
        <end position="32"/>
    </location>
</feature>
<name>A0AAW4XSP6_9BURK</name>
<evidence type="ECO:0000313" key="3">
    <source>
        <dbReference type="EMBL" id="MCD2164585.1"/>
    </source>
</evidence>
<reference evidence="3 4" key="1">
    <citation type="submission" date="2021-11" db="EMBL/GenBank/DDBJ databases">
        <title>Genome sequence.</title>
        <authorList>
            <person name="Sun Q."/>
        </authorList>
    </citation>
    <scope>NUCLEOTIDE SEQUENCE [LARGE SCALE GENOMIC DNA]</scope>
    <source>
        <strain evidence="3 4">KCTC 12005</strain>
    </source>
</reference>
<gene>
    <name evidence="3" type="ORF">LPW39_05490</name>
</gene>
<comment type="caution">
    <text evidence="3">The sequence shown here is derived from an EMBL/GenBank/DDBJ whole genome shotgun (WGS) entry which is preliminary data.</text>
</comment>
<evidence type="ECO:0000313" key="4">
    <source>
        <dbReference type="Proteomes" id="UP001199260"/>
    </source>
</evidence>
<feature type="compositionally biased region" description="Low complexity" evidence="1">
    <location>
        <begin position="77"/>
        <end position="97"/>
    </location>
</feature>
<feature type="region of interest" description="Disordered" evidence="1">
    <location>
        <begin position="76"/>
        <end position="97"/>
    </location>
</feature>
<proteinExistence type="predicted"/>
<feature type="transmembrane region" description="Helical" evidence="2">
    <location>
        <begin position="44"/>
        <end position="64"/>
    </location>
</feature>
<dbReference type="Proteomes" id="UP001199260">
    <property type="component" value="Unassembled WGS sequence"/>
</dbReference>
<dbReference type="RefSeq" id="WP_230771986.1">
    <property type="nucleotide sequence ID" value="NZ_JAJNCT010000005.1"/>
</dbReference>
<dbReference type="Pfam" id="PF11391">
    <property type="entry name" value="DUF2798"/>
    <property type="match status" value="1"/>
</dbReference>
<keyword evidence="4" id="KW-1185">Reference proteome</keyword>